<accession>A0ACC2WUM3</accession>
<protein>
    <submittedName>
        <fullName evidence="1">Uncharacterized protein</fullName>
    </submittedName>
</protein>
<keyword evidence="2" id="KW-1185">Reference proteome</keyword>
<evidence type="ECO:0000313" key="2">
    <source>
        <dbReference type="Proteomes" id="UP001243375"/>
    </source>
</evidence>
<evidence type="ECO:0000313" key="1">
    <source>
        <dbReference type="EMBL" id="KAJ9115010.1"/>
    </source>
</evidence>
<gene>
    <name evidence="1" type="ORF">QFC22_005338</name>
</gene>
<name>A0ACC2WUM3_9TREE</name>
<sequence>MPLNRPHRLASDAVLYMPHMPGDDNYNNPVTNLDFQVTPPVRSMSVSEIMDPHDIRNAEYFRNAFKPEVLANYSPSTSAISEHAVYDSPTNDVEVSNTDHVSTPTGTPEVNNGSTQSGVKPAAISTTKSDTCGVKDRKTDPDRSTRPETTTRHDSFGTNLTTGKREYLSQYQHGNTDDDESQDLHEANDSAPLARGPHDTVLGGNRKSDSDSVRETDTSSDYTRDSETSTDVDIY</sequence>
<dbReference type="EMBL" id="JASBWU010000017">
    <property type="protein sequence ID" value="KAJ9115010.1"/>
    <property type="molecule type" value="Genomic_DNA"/>
</dbReference>
<reference evidence="1" key="1">
    <citation type="submission" date="2023-04" db="EMBL/GenBank/DDBJ databases">
        <title>Draft Genome sequencing of Naganishia species isolated from polar environments using Oxford Nanopore Technology.</title>
        <authorList>
            <person name="Leo P."/>
            <person name="Venkateswaran K."/>
        </authorList>
    </citation>
    <scope>NUCLEOTIDE SEQUENCE</scope>
    <source>
        <strain evidence="1">MNA-CCFEE 5425</strain>
    </source>
</reference>
<proteinExistence type="predicted"/>
<organism evidence="1 2">
    <name type="scientific">Naganishia vaughanmartiniae</name>
    <dbReference type="NCBI Taxonomy" id="1424756"/>
    <lineage>
        <taxon>Eukaryota</taxon>
        <taxon>Fungi</taxon>
        <taxon>Dikarya</taxon>
        <taxon>Basidiomycota</taxon>
        <taxon>Agaricomycotina</taxon>
        <taxon>Tremellomycetes</taxon>
        <taxon>Filobasidiales</taxon>
        <taxon>Filobasidiaceae</taxon>
        <taxon>Naganishia</taxon>
    </lineage>
</organism>
<comment type="caution">
    <text evidence="1">The sequence shown here is derived from an EMBL/GenBank/DDBJ whole genome shotgun (WGS) entry which is preliminary data.</text>
</comment>
<dbReference type="Proteomes" id="UP001243375">
    <property type="component" value="Unassembled WGS sequence"/>
</dbReference>